<dbReference type="RefSeq" id="XP_060446648.1">
    <property type="nucleotide sequence ID" value="XM_060587741.1"/>
</dbReference>
<dbReference type="Proteomes" id="UP001243989">
    <property type="component" value="Unassembled WGS sequence"/>
</dbReference>
<proteinExistence type="predicted"/>
<sequence>MARARPSSSNSRLNLREILEEGRSYIAACDKRRAAGWPLRKYNDLTASEKEIPDRWMARFYECNHLGKLDTAEARETARAKLWGLVFSTWDTDSSPPQPARLVARKTTDSIFKIGILREDVEPSKKRKADDSSVPAPASRPHGPRSRGADVFIKADINWATEDLGFSLCDARGANFTSDIKFEWTHGYYPSFAMEECAKVYWNRYELLYSLKNNLGGRDEASLPEARTIVRWPSNSTDVAAQLPYVIDKTPDNANELLTSVKLCADL</sequence>
<name>A0AAI9ZTT6_9PEZI</name>
<reference evidence="2" key="1">
    <citation type="submission" date="2021-06" db="EMBL/GenBank/DDBJ databases">
        <title>Comparative genomics, transcriptomics and evolutionary studies reveal genomic signatures of adaptation to plant cell wall in hemibiotrophic fungi.</title>
        <authorList>
            <consortium name="DOE Joint Genome Institute"/>
            <person name="Baroncelli R."/>
            <person name="Diaz J.F."/>
            <person name="Benocci T."/>
            <person name="Peng M."/>
            <person name="Battaglia E."/>
            <person name="Haridas S."/>
            <person name="Andreopoulos W."/>
            <person name="Labutti K."/>
            <person name="Pangilinan J."/>
            <person name="Floch G.L."/>
            <person name="Makela M.R."/>
            <person name="Henrissat B."/>
            <person name="Grigoriev I.V."/>
            <person name="Crouch J.A."/>
            <person name="De Vries R.P."/>
            <person name="Sukno S.A."/>
            <person name="Thon M.R."/>
        </authorList>
    </citation>
    <scope>NUCLEOTIDE SEQUENCE</scope>
    <source>
        <strain evidence="2">CBS 102054</strain>
    </source>
</reference>
<feature type="compositionally biased region" description="Basic and acidic residues" evidence="1">
    <location>
        <begin position="122"/>
        <end position="131"/>
    </location>
</feature>
<dbReference type="AlphaFoldDB" id="A0AAI9ZTT6"/>
<accession>A0AAI9ZTT6</accession>
<dbReference type="EMBL" id="JAHMHQ010000007">
    <property type="protein sequence ID" value="KAK1638041.1"/>
    <property type="molecule type" value="Genomic_DNA"/>
</dbReference>
<organism evidence="2 3">
    <name type="scientific">Colletotrichum phormii</name>
    <dbReference type="NCBI Taxonomy" id="359342"/>
    <lineage>
        <taxon>Eukaryota</taxon>
        <taxon>Fungi</taxon>
        <taxon>Dikarya</taxon>
        <taxon>Ascomycota</taxon>
        <taxon>Pezizomycotina</taxon>
        <taxon>Sordariomycetes</taxon>
        <taxon>Hypocreomycetidae</taxon>
        <taxon>Glomerellales</taxon>
        <taxon>Glomerellaceae</taxon>
        <taxon>Colletotrichum</taxon>
        <taxon>Colletotrichum acutatum species complex</taxon>
    </lineage>
</organism>
<comment type="caution">
    <text evidence="2">The sequence shown here is derived from an EMBL/GenBank/DDBJ whole genome shotgun (WGS) entry which is preliminary data.</text>
</comment>
<dbReference type="GeneID" id="85472603"/>
<evidence type="ECO:0000313" key="2">
    <source>
        <dbReference type="EMBL" id="KAK1638041.1"/>
    </source>
</evidence>
<evidence type="ECO:0000313" key="3">
    <source>
        <dbReference type="Proteomes" id="UP001243989"/>
    </source>
</evidence>
<protein>
    <submittedName>
        <fullName evidence="2">Uncharacterized protein</fullName>
    </submittedName>
</protein>
<gene>
    <name evidence="2" type="ORF">BDP81DRAFT_392665</name>
</gene>
<keyword evidence="3" id="KW-1185">Reference proteome</keyword>
<evidence type="ECO:0000256" key="1">
    <source>
        <dbReference type="SAM" id="MobiDB-lite"/>
    </source>
</evidence>
<feature type="region of interest" description="Disordered" evidence="1">
    <location>
        <begin position="122"/>
        <end position="147"/>
    </location>
</feature>